<dbReference type="CDD" id="cd00146">
    <property type="entry name" value="PKD"/>
    <property type="match status" value="1"/>
</dbReference>
<evidence type="ECO:0000259" key="4">
    <source>
        <dbReference type="PROSITE" id="PS51688"/>
    </source>
</evidence>
<proteinExistence type="predicted"/>
<dbReference type="InterPro" id="IPR036365">
    <property type="entry name" value="PGBD-like_sf"/>
</dbReference>
<dbReference type="InterPro" id="IPR002477">
    <property type="entry name" value="Peptidoglycan-bd-like"/>
</dbReference>
<evidence type="ECO:0000259" key="3">
    <source>
        <dbReference type="PROSITE" id="PS50093"/>
    </source>
</evidence>
<dbReference type="PROSITE" id="PS51688">
    <property type="entry name" value="ICA"/>
    <property type="match status" value="1"/>
</dbReference>
<dbReference type="AlphaFoldDB" id="A0A1F6CL13"/>
<feature type="chain" id="PRO_5009523455" description="Peptidase S74 domain-containing protein" evidence="2">
    <location>
        <begin position="23"/>
        <end position="676"/>
    </location>
</feature>
<dbReference type="PROSITE" id="PS50093">
    <property type="entry name" value="PKD"/>
    <property type="match status" value="1"/>
</dbReference>
<evidence type="ECO:0000313" key="6">
    <source>
        <dbReference type="Proteomes" id="UP000178370"/>
    </source>
</evidence>
<dbReference type="InterPro" id="IPR036388">
    <property type="entry name" value="WH-like_DNA-bd_sf"/>
</dbReference>
<dbReference type="InterPro" id="IPR013783">
    <property type="entry name" value="Ig-like_fold"/>
</dbReference>
<dbReference type="STRING" id="1798482.A2763_03600"/>
<feature type="domain" description="PKD" evidence="3">
    <location>
        <begin position="231"/>
        <end position="295"/>
    </location>
</feature>
<dbReference type="Proteomes" id="UP000178370">
    <property type="component" value="Unassembled WGS sequence"/>
</dbReference>
<organism evidence="5 6">
    <name type="scientific">Candidatus Kaiserbacteria bacterium RIFCSPHIGHO2_01_FULL_54_36</name>
    <dbReference type="NCBI Taxonomy" id="1798482"/>
    <lineage>
        <taxon>Bacteria</taxon>
        <taxon>Candidatus Kaiseribacteriota</taxon>
    </lineage>
</organism>
<dbReference type="SUPFAM" id="SSF47090">
    <property type="entry name" value="PGBD-like"/>
    <property type="match status" value="1"/>
</dbReference>
<feature type="signal peptide" evidence="2">
    <location>
        <begin position="1"/>
        <end position="22"/>
    </location>
</feature>
<dbReference type="InterPro" id="IPR030392">
    <property type="entry name" value="S74_ICA"/>
</dbReference>
<dbReference type="EMBL" id="MFKV01000026">
    <property type="protein sequence ID" value="OGG49825.1"/>
    <property type="molecule type" value="Genomic_DNA"/>
</dbReference>
<dbReference type="Gene3D" id="1.10.101.10">
    <property type="entry name" value="PGBD-like superfamily/PGBD"/>
    <property type="match status" value="1"/>
</dbReference>
<reference evidence="5 6" key="1">
    <citation type="journal article" date="2016" name="Nat. Commun.">
        <title>Thousands of microbial genomes shed light on interconnected biogeochemical processes in an aquifer system.</title>
        <authorList>
            <person name="Anantharaman K."/>
            <person name="Brown C.T."/>
            <person name="Hug L.A."/>
            <person name="Sharon I."/>
            <person name="Castelle C.J."/>
            <person name="Probst A.J."/>
            <person name="Thomas B.C."/>
            <person name="Singh A."/>
            <person name="Wilkins M.J."/>
            <person name="Karaoz U."/>
            <person name="Brodie E.L."/>
            <person name="Williams K.H."/>
            <person name="Hubbard S.S."/>
            <person name="Banfield J.F."/>
        </authorList>
    </citation>
    <scope>NUCLEOTIDE SEQUENCE [LARGE SCALE GENOMIC DNA]</scope>
</reference>
<accession>A0A1F6CL13</accession>
<gene>
    <name evidence="5" type="ORF">A2763_03600</name>
</gene>
<evidence type="ECO:0000313" key="5">
    <source>
        <dbReference type="EMBL" id="OGG49825.1"/>
    </source>
</evidence>
<sequence>MKKTAISMLVGFALVLPIAASALTADEIRTQIAQLLAQLETLKQQIAQVTTQDTANIISTANNSQCFRPYRNLQRSMRGSDVEELQRFLLNTGDYTYGEITGFFGSATELAVQRFQCRNNITCSGTPDDNGYGFVGARTRAAMSTRCSTTQTTPPPTPTAVYQCPAITQPACGNGTLSSLGNDAGGCHRGWLCEVRTVVQNNAPRLELSGPGSLFLNEQGTWSVKATDPEGDDVSIQMFFGDESAIDVIEQFANPTSARAFTKTHAFSKVGTYSVKVSATDTAHNSASITSAVQVRGHSCSQSGTTIEHGASKTFYSHTNPTSGNTCMTVSQSRTCNNGALSGGDAYQYTSCKELPLIQTPAPAPSISSDPASDSSCRVWGSCGWSCSRDTPGGTPRCLATGTACTTESAARPQTCGIYFSTPSPITSGSCTLNGVSKPEGSTTYGPTCFTYGCSMIVVAPTLTCKAGQWVGGTGVSVCNQSGLLSPDYYGCNTTNTAFCTEGATRLGGGGTCGNQMGCYVQACRNAQWVNTLGSVNPDPACTFANTPLGQYCGGLCHGVATAVSYDLWSNPCTFSQSDVRLKENISPIPDALAKLSQLNGIFFTWKDHSISQEQQMGVIAQEVQKVFPEAVVENGGVLYVNYYSLIAPIVEALKELKLQNDTLRSELDILKSKQL</sequence>
<evidence type="ECO:0008006" key="7">
    <source>
        <dbReference type="Google" id="ProtNLM"/>
    </source>
</evidence>
<dbReference type="Pfam" id="PF01471">
    <property type="entry name" value="PG_binding_1"/>
    <property type="match status" value="1"/>
</dbReference>
<dbReference type="InterPro" id="IPR000601">
    <property type="entry name" value="PKD_dom"/>
</dbReference>
<dbReference type="SUPFAM" id="SSF49299">
    <property type="entry name" value="PKD domain"/>
    <property type="match status" value="1"/>
</dbReference>
<dbReference type="InterPro" id="IPR036366">
    <property type="entry name" value="PGBDSf"/>
</dbReference>
<dbReference type="Gene3D" id="1.10.10.10">
    <property type="entry name" value="Winged helix-like DNA-binding domain superfamily/Winged helix DNA-binding domain"/>
    <property type="match status" value="1"/>
</dbReference>
<dbReference type="Pfam" id="PF13884">
    <property type="entry name" value="Peptidase_S74"/>
    <property type="match status" value="1"/>
</dbReference>
<name>A0A1F6CL13_9BACT</name>
<comment type="caution">
    <text evidence="5">The sequence shown here is derived from an EMBL/GenBank/DDBJ whole genome shotgun (WGS) entry which is preliminary data.</text>
</comment>
<feature type="coiled-coil region" evidence="1">
    <location>
        <begin position="25"/>
        <end position="52"/>
    </location>
</feature>
<evidence type="ECO:0000256" key="2">
    <source>
        <dbReference type="SAM" id="SignalP"/>
    </source>
</evidence>
<feature type="domain" description="Peptidase S74" evidence="4">
    <location>
        <begin position="578"/>
        <end position="668"/>
    </location>
</feature>
<keyword evidence="1" id="KW-0175">Coiled coil</keyword>
<evidence type="ECO:0000256" key="1">
    <source>
        <dbReference type="SAM" id="Coils"/>
    </source>
</evidence>
<keyword evidence="2" id="KW-0732">Signal</keyword>
<protein>
    <recommendedName>
        <fullName evidence="7">Peptidase S74 domain-containing protein</fullName>
    </recommendedName>
</protein>
<dbReference type="InterPro" id="IPR035986">
    <property type="entry name" value="PKD_dom_sf"/>
</dbReference>
<dbReference type="Gene3D" id="2.60.40.10">
    <property type="entry name" value="Immunoglobulins"/>
    <property type="match status" value="1"/>
</dbReference>